<comment type="caution">
    <text evidence="3">The sequence shown here is derived from an EMBL/GenBank/DDBJ whole genome shotgun (WGS) entry which is preliminary data.</text>
</comment>
<dbReference type="EMBL" id="JAAMOZ010000001">
    <property type="protein sequence ID" value="NIH55776.1"/>
    <property type="molecule type" value="Genomic_DNA"/>
</dbReference>
<evidence type="ECO:0000256" key="2">
    <source>
        <dbReference type="SAM" id="Phobius"/>
    </source>
</evidence>
<keyword evidence="2" id="KW-0812">Transmembrane</keyword>
<keyword evidence="4" id="KW-1185">Reference proteome</keyword>
<gene>
    <name evidence="3" type="ORF">FB473_000421</name>
</gene>
<reference evidence="3 4" key="1">
    <citation type="submission" date="2020-02" db="EMBL/GenBank/DDBJ databases">
        <title>Sequencing the genomes of 1000 actinobacteria strains.</title>
        <authorList>
            <person name="Klenk H.-P."/>
        </authorList>
    </citation>
    <scope>NUCLEOTIDE SEQUENCE [LARGE SCALE GENOMIC DNA]</scope>
    <source>
        <strain evidence="3 4">DSM 19609</strain>
    </source>
</reference>
<dbReference type="InterPro" id="IPR023365">
    <property type="entry name" value="Sortase_dom-sf"/>
</dbReference>
<evidence type="ECO:0000313" key="3">
    <source>
        <dbReference type="EMBL" id="NIH55776.1"/>
    </source>
</evidence>
<evidence type="ECO:0000256" key="1">
    <source>
        <dbReference type="ARBA" id="ARBA00022801"/>
    </source>
</evidence>
<dbReference type="Gene3D" id="2.40.260.10">
    <property type="entry name" value="Sortase"/>
    <property type="match status" value="1"/>
</dbReference>
<name>A0ABX0SGC3_9ACTN</name>
<dbReference type="SUPFAM" id="SSF63817">
    <property type="entry name" value="Sortase"/>
    <property type="match status" value="1"/>
</dbReference>
<accession>A0ABX0SGC3</accession>
<dbReference type="InterPro" id="IPR005754">
    <property type="entry name" value="Sortase"/>
</dbReference>
<evidence type="ECO:0000313" key="4">
    <source>
        <dbReference type="Proteomes" id="UP000749311"/>
    </source>
</evidence>
<keyword evidence="2" id="KW-0472">Membrane</keyword>
<sequence length="282" mass="30199">MSARRLVIRNGVTLLALLALFLFLNVTVLSQIQHAVAQVELRSQFTEQLAEGTAPVSEGDFEDVLLTDGDPVARIEIPAIGVDELVVEGTSATVLTKGPGHRRDTNLPGQSGVSVIMGRSAAYGGPFARLQQLEPGDQISVVTGQGEHIYEVIGVRYAGDTAPAAVTAGHGRLILETARGAPFVPSGIVRVDANLVSEVQTPGQRDTLYRSLSPEQKEMAGDTRTVWALVFALQFLIVAEIGAAWSLRRMGRAKTWLVFAPVILLAGLLVADQLTRMLPNLM</sequence>
<proteinExistence type="predicted"/>
<keyword evidence="1" id="KW-0378">Hydrolase</keyword>
<dbReference type="RefSeq" id="WP_167164395.1">
    <property type="nucleotide sequence ID" value="NZ_BAAAOO010000017.1"/>
</dbReference>
<keyword evidence="2" id="KW-1133">Transmembrane helix</keyword>
<feature type="transmembrane region" description="Helical" evidence="2">
    <location>
        <begin position="256"/>
        <end position="274"/>
    </location>
</feature>
<feature type="transmembrane region" description="Helical" evidence="2">
    <location>
        <begin position="226"/>
        <end position="247"/>
    </location>
</feature>
<dbReference type="NCBIfam" id="TIGR01076">
    <property type="entry name" value="sortase_fam"/>
    <property type="match status" value="1"/>
</dbReference>
<protein>
    <submittedName>
        <fullName evidence="3">LPXTG-site transpeptidase (Sortase) family protein</fullName>
    </submittedName>
</protein>
<dbReference type="Proteomes" id="UP000749311">
    <property type="component" value="Unassembled WGS sequence"/>
</dbReference>
<organism evidence="3 4">
    <name type="scientific">Brooklawnia cerclae</name>
    <dbReference type="NCBI Taxonomy" id="349934"/>
    <lineage>
        <taxon>Bacteria</taxon>
        <taxon>Bacillati</taxon>
        <taxon>Actinomycetota</taxon>
        <taxon>Actinomycetes</taxon>
        <taxon>Propionibacteriales</taxon>
        <taxon>Propionibacteriaceae</taxon>
        <taxon>Brooklawnia</taxon>
    </lineage>
</organism>
<dbReference type="Pfam" id="PF04203">
    <property type="entry name" value="Sortase"/>
    <property type="match status" value="1"/>
</dbReference>